<dbReference type="EMBL" id="BJHX01000004">
    <property type="protein sequence ID" value="GDY70356.1"/>
    <property type="molecule type" value="Genomic_DNA"/>
</dbReference>
<evidence type="ECO:0000313" key="4">
    <source>
        <dbReference type="Proteomes" id="UP000299211"/>
    </source>
</evidence>
<protein>
    <recommendedName>
        <fullName evidence="1">NACHT N-terminal Helical domain-containing protein</fullName>
    </recommendedName>
</protein>
<reference evidence="3 4" key="1">
    <citation type="submission" date="2019-04" db="EMBL/GenBank/DDBJ databases">
        <title>Draft genome sequences of Streptomyces avermitilis ATCC 31267.</title>
        <authorList>
            <person name="Komaki H."/>
            <person name="Tamura T."/>
            <person name="Hosoyama A."/>
        </authorList>
    </citation>
    <scope>NUCLEOTIDE SEQUENCE [LARGE SCALE GENOMIC DNA]</scope>
    <source>
        <strain evidence="3 4">ATCC 31267</strain>
    </source>
</reference>
<accession>A0A4D4MEU5</accession>
<dbReference type="STRING" id="33903.AQJ43_38025"/>
<evidence type="ECO:0000313" key="3">
    <source>
        <dbReference type="EMBL" id="GDY80667.1"/>
    </source>
</evidence>
<dbReference type="Proteomes" id="UP000302139">
    <property type="component" value="Unassembled WGS sequence"/>
</dbReference>
<dbReference type="Pfam" id="PF22738">
    <property type="entry name" value="NNH7"/>
    <property type="match status" value="1"/>
</dbReference>
<dbReference type="AlphaFoldDB" id="A0A4D4MEU5"/>
<dbReference type="EMBL" id="BJHY01000003">
    <property type="protein sequence ID" value="GDY80667.1"/>
    <property type="molecule type" value="Genomic_DNA"/>
</dbReference>
<comment type="caution">
    <text evidence="2">The sequence shown here is derived from an EMBL/GenBank/DDBJ whole genome shotgun (WGS) entry which is preliminary data.</text>
</comment>
<name>A0A4D4MEU5_STRAX</name>
<evidence type="ECO:0000313" key="2">
    <source>
        <dbReference type="EMBL" id="GDY70356.1"/>
    </source>
</evidence>
<gene>
    <name evidence="2" type="ORF">SAV14893_097490</name>
    <name evidence="3" type="ORF">SAV31267_101520</name>
</gene>
<dbReference type="SUPFAM" id="SSF52540">
    <property type="entry name" value="P-loop containing nucleoside triphosphate hydrolases"/>
    <property type="match status" value="1"/>
</dbReference>
<evidence type="ECO:0000313" key="5">
    <source>
        <dbReference type="Proteomes" id="UP000302139"/>
    </source>
</evidence>
<reference evidence="2 5" key="2">
    <citation type="submission" date="2019-04" db="EMBL/GenBank/DDBJ databases">
        <title>Draft genome sequences of Streptomyces avermitilis NBRC 14893.</title>
        <authorList>
            <person name="Komaki H."/>
            <person name="Tamura T."/>
            <person name="Hosoyama A."/>
        </authorList>
    </citation>
    <scope>NUCLEOTIDE SEQUENCE [LARGE SCALE GENOMIC DNA]</scope>
    <source>
        <strain evidence="2 5">NBRC 14893</strain>
    </source>
</reference>
<feature type="domain" description="NACHT N-terminal Helical" evidence="1">
    <location>
        <begin position="5"/>
        <end position="229"/>
    </location>
</feature>
<sequence length="993" mass="109129">MGARRLLSFSDALALLGSDPPAVAALDRALGGVLNIATGGVADGLVRIADARGSVLTLGRGAVRGIGRRLGLADGRAERTELLHAAHTVIVVLAWFQALEAQHLPVHLEDLELTRHEQLALAGAPHVAERGAAFARSLAASDAPSPAPHRPFEVVTDELQRWYEGLSTRFLDFVEGLRVWNTQTETSRGEARRIIRTELPREAVRQYESLYAQLAQEAPEFGFWTTQIEHRATRAEVRRSLGGISELLAGLARTVRPPVDVAAALARSSEAMLTRTVLDASSGPEGIRVPTLREMYLDPDFRVREVSGSNGPATESWWEEAQVRRDLTGYLAGTLTFAGPADAPLLVLGQPGAGKSVLTRVLAARLPSAGFLPVRVPLRDVHAEDDLQTQIEQAVRTATGERASWPELVRSAGTAVPVLLLDGFDELLQTTGVHHSDFLTRVARFQQREAEQGRPIRALVTSRIAVADRARYPEGLVALRLEPFRPEQIRSWLAVWNEANADSFAARGLRPLSWEAVERHLALAEQPLLLTMLALYDAADNALRRDSDGPFDQAELYEELLTAFARREIDKDGPAPAAPDDETRARGERELQRLSLVAFALHNRRRQWVSAAELDEDLTALLGRASAEASGFRTPLGAAEVALGRFFFVQRAQSVRDGRALATYEFLHATFGEYLVVRLALHVLTSLLTHRPSLSAAKSSVDDDLAYTLLSYAPLSSRQMLRFAGSMVRRIPAAERDQLARLLIGVLEQHGQRTHEPHPAYRPTRFPASPGLRTSARHGIYGANLVLVILLLKGRVSAGELFPSWNDHASAWHRHVLLWRASFDEEQWTDFAVSLSARRTWSDQGRELEIILQSGAVESPDPLDMNWLYRYPRGNDGPGWSRTYWEEVQHKLDVSGGTNDGVVRHVMDPVFTWLGPSVTTFLTSAGGPATSLAHDVLKLLLGGADLPPGEEDTVRARVLRGLDNVPREVRERIRRLVAEHPAPSSGTGSTSGF</sequence>
<dbReference type="Proteomes" id="UP000299211">
    <property type="component" value="Unassembled WGS sequence"/>
</dbReference>
<proteinExistence type="predicted"/>
<organism evidence="2 5">
    <name type="scientific">Streptomyces avermitilis</name>
    <dbReference type="NCBI Taxonomy" id="33903"/>
    <lineage>
        <taxon>Bacteria</taxon>
        <taxon>Bacillati</taxon>
        <taxon>Actinomycetota</taxon>
        <taxon>Actinomycetes</taxon>
        <taxon>Kitasatosporales</taxon>
        <taxon>Streptomycetaceae</taxon>
        <taxon>Streptomyces</taxon>
    </lineage>
</organism>
<dbReference type="Gene3D" id="3.40.50.300">
    <property type="entry name" value="P-loop containing nucleotide triphosphate hydrolases"/>
    <property type="match status" value="1"/>
</dbReference>
<dbReference type="InterPro" id="IPR054567">
    <property type="entry name" value="NNH7"/>
</dbReference>
<dbReference type="InterPro" id="IPR027417">
    <property type="entry name" value="P-loop_NTPase"/>
</dbReference>
<dbReference type="OMA" id="WLAVWNE"/>
<evidence type="ECO:0000259" key="1">
    <source>
        <dbReference type="Pfam" id="PF22738"/>
    </source>
</evidence>